<comment type="cofactor">
    <cofactor evidence="8">
        <name>Mg(2+)</name>
        <dbReference type="ChEBI" id="CHEBI:18420"/>
    </cofactor>
</comment>
<evidence type="ECO:0000256" key="2">
    <source>
        <dbReference type="ARBA" id="ARBA00022679"/>
    </source>
</evidence>
<dbReference type="PANTHER" id="PTHR19136:SF81">
    <property type="entry name" value="MOLYBDENUM COFACTOR GUANYLYLTRANSFERASE"/>
    <property type="match status" value="1"/>
</dbReference>
<dbReference type="EC" id="2.7.7.77" evidence="8"/>
<dbReference type="SUPFAM" id="SSF53448">
    <property type="entry name" value="Nucleotide-diphospho-sugar transferases"/>
    <property type="match status" value="1"/>
</dbReference>
<dbReference type="HAMAP" id="MF_00316">
    <property type="entry name" value="MobA"/>
    <property type="match status" value="1"/>
</dbReference>
<evidence type="ECO:0000256" key="7">
    <source>
        <dbReference type="ARBA" id="ARBA00023150"/>
    </source>
</evidence>
<keyword evidence="11" id="KW-1185">Reference proteome</keyword>
<sequence>MEMELPASGFVLAGGRSSRMGADKAMLRFDGTPLVQIALDKLRFGCRRVAILGNRPELGDFGMVLPDGLTEAGPLAGIATALRRVNEEETARDWVMLMPVDVPAVPGTFLMAWAWQVARDPTAPAAGCFRVEGRVQPLVSMLHRELLPYVAAAVDAGERKVLAVLEAAAAQTAADGLGTRRSGLRVDEPKETFWRGFWRPSELERATEPLWFANVNTPEEFARVEHEFAEAKKSLERTGKE</sequence>
<dbReference type="GO" id="GO:0005737">
    <property type="term" value="C:cytoplasm"/>
    <property type="evidence" value="ECO:0007669"/>
    <property type="project" value="UniProtKB-SubCell"/>
</dbReference>
<feature type="binding site" evidence="8">
    <location>
        <begin position="12"/>
        <end position="14"/>
    </location>
    <ligand>
        <name>GTP</name>
        <dbReference type="ChEBI" id="CHEBI:37565"/>
    </ligand>
</feature>
<feature type="binding site" evidence="8">
    <location>
        <position position="67"/>
    </location>
    <ligand>
        <name>GTP</name>
        <dbReference type="ChEBI" id="CHEBI:37565"/>
    </ligand>
</feature>
<comment type="subcellular location">
    <subcellularLocation>
        <location evidence="8">Cytoplasm</location>
    </subcellularLocation>
</comment>
<organism evidence="10 11">
    <name type="scientific">Granulicella sibirica</name>
    <dbReference type="NCBI Taxonomy" id="2479048"/>
    <lineage>
        <taxon>Bacteria</taxon>
        <taxon>Pseudomonadati</taxon>
        <taxon>Acidobacteriota</taxon>
        <taxon>Terriglobia</taxon>
        <taxon>Terriglobales</taxon>
        <taxon>Acidobacteriaceae</taxon>
        <taxon>Granulicella</taxon>
    </lineage>
</organism>
<comment type="similarity">
    <text evidence="8">Belongs to the MobA family.</text>
</comment>
<keyword evidence="2 8" id="KW-0808">Transferase</keyword>
<dbReference type="GO" id="GO:0061603">
    <property type="term" value="F:molybdenum cofactor guanylyltransferase activity"/>
    <property type="evidence" value="ECO:0007669"/>
    <property type="project" value="UniProtKB-EC"/>
</dbReference>
<keyword evidence="3 8" id="KW-0479">Metal-binding</keyword>
<evidence type="ECO:0000256" key="8">
    <source>
        <dbReference type="HAMAP-Rule" id="MF_00316"/>
    </source>
</evidence>
<comment type="caution">
    <text evidence="8">Lacks conserved residue(s) required for the propagation of feature annotation.</text>
</comment>
<evidence type="ECO:0000313" key="11">
    <source>
        <dbReference type="Proteomes" id="UP000289437"/>
    </source>
</evidence>
<dbReference type="RefSeq" id="WP_161570798.1">
    <property type="nucleotide sequence ID" value="NZ_RDSM01000001.1"/>
</dbReference>
<keyword evidence="5 8" id="KW-0460">Magnesium</keyword>
<evidence type="ECO:0000256" key="1">
    <source>
        <dbReference type="ARBA" id="ARBA00022490"/>
    </source>
</evidence>
<dbReference type="AlphaFoldDB" id="A0A4Q0T0M6"/>
<evidence type="ECO:0000256" key="3">
    <source>
        <dbReference type="ARBA" id="ARBA00022723"/>
    </source>
</evidence>
<name>A0A4Q0T0M6_9BACT</name>
<keyword evidence="4 8" id="KW-0547">Nucleotide-binding</keyword>
<keyword evidence="7 8" id="KW-0501">Molybdenum cofactor biosynthesis</keyword>
<evidence type="ECO:0000259" key="9">
    <source>
        <dbReference type="Pfam" id="PF12804"/>
    </source>
</evidence>
<dbReference type="InterPro" id="IPR013482">
    <property type="entry name" value="Molybde_CF_guanTrfase"/>
</dbReference>
<feature type="domain" description="MobA-like NTP transferase" evidence="9">
    <location>
        <begin position="9"/>
        <end position="164"/>
    </location>
</feature>
<evidence type="ECO:0000313" key="10">
    <source>
        <dbReference type="EMBL" id="RXH57125.1"/>
    </source>
</evidence>
<evidence type="ECO:0000256" key="5">
    <source>
        <dbReference type="ARBA" id="ARBA00022842"/>
    </source>
</evidence>
<reference evidence="10 11" key="1">
    <citation type="submission" date="2018-11" db="EMBL/GenBank/DDBJ databases">
        <authorList>
            <person name="Mardanov A.V."/>
            <person name="Ravin N.V."/>
            <person name="Dedysh S.N."/>
        </authorList>
    </citation>
    <scope>NUCLEOTIDE SEQUENCE [LARGE SCALE GENOMIC DNA]</scope>
    <source>
        <strain evidence="10 11">AF10</strain>
    </source>
</reference>
<dbReference type="Proteomes" id="UP000289437">
    <property type="component" value="Unassembled WGS sequence"/>
</dbReference>
<protein>
    <recommendedName>
        <fullName evidence="8">Probable molybdenum cofactor guanylyltransferase</fullName>
        <shortName evidence="8">MoCo guanylyltransferase</shortName>
        <ecNumber evidence="8">2.7.7.77</ecNumber>
    </recommendedName>
    <alternativeName>
        <fullName evidence="8">GTP:molybdopterin guanylyltransferase</fullName>
    </alternativeName>
    <alternativeName>
        <fullName evidence="8">Mo-MPT guanylyltransferase</fullName>
    </alternativeName>
    <alternativeName>
        <fullName evidence="8">Molybdopterin guanylyltransferase</fullName>
    </alternativeName>
    <alternativeName>
        <fullName evidence="8">Molybdopterin-guanine dinucleotide synthase</fullName>
        <shortName evidence="8">MGD synthase</shortName>
    </alternativeName>
</protein>
<gene>
    <name evidence="8" type="primary">mobA</name>
    <name evidence="10" type="ORF">GRAN_0435</name>
</gene>
<accession>A0A4Q0T0M6</accession>
<feature type="binding site" evidence="8">
    <location>
        <position position="101"/>
    </location>
    <ligand>
        <name>Mg(2+)</name>
        <dbReference type="ChEBI" id="CHEBI:18420"/>
    </ligand>
</feature>
<feature type="binding site" evidence="8">
    <location>
        <position position="101"/>
    </location>
    <ligand>
        <name>GTP</name>
        <dbReference type="ChEBI" id="CHEBI:37565"/>
    </ligand>
</feature>
<comment type="catalytic activity">
    <reaction evidence="8">
        <text>Mo-molybdopterin + GTP + H(+) = Mo-molybdopterin guanine dinucleotide + diphosphate</text>
        <dbReference type="Rhea" id="RHEA:34243"/>
        <dbReference type="ChEBI" id="CHEBI:15378"/>
        <dbReference type="ChEBI" id="CHEBI:33019"/>
        <dbReference type="ChEBI" id="CHEBI:37565"/>
        <dbReference type="ChEBI" id="CHEBI:71302"/>
        <dbReference type="ChEBI" id="CHEBI:71310"/>
        <dbReference type="EC" id="2.7.7.77"/>
    </reaction>
</comment>
<dbReference type="GO" id="GO:0006777">
    <property type="term" value="P:Mo-molybdopterin cofactor biosynthetic process"/>
    <property type="evidence" value="ECO:0007669"/>
    <property type="project" value="UniProtKB-KW"/>
</dbReference>
<evidence type="ECO:0000256" key="4">
    <source>
        <dbReference type="ARBA" id="ARBA00022741"/>
    </source>
</evidence>
<comment type="function">
    <text evidence="8">Transfers a GMP moiety from GTP to Mo-molybdopterin (Mo-MPT) cofactor (Moco or molybdenum cofactor) to form Mo-molybdopterin guanine dinucleotide (Mo-MGD) cofactor.</text>
</comment>
<keyword evidence="1 8" id="KW-0963">Cytoplasm</keyword>
<dbReference type="PANTHER" id="PTHR19136">
    <property type="entry name" value="MOLYBDENUM COFACTOR GUANYLYLTRANSFERASE"/>
    <property type="match status" value="1"/>
</dbReference>
<dbReference type="EMBL" id="RDSM01000001">
    <property type="protein sequence ID" value="RXH57125.1"/>
    <property type="molecule type" value="Genomic_DNA"/>
</dbReference>
<dbReference type="OrthoDB" id="9788394at2"/>
<proteinExistence type="inferred from homology"/>
<dbReference type="InterPro" id="IPR025877">
    <property type="entry name" value="MobA-like_NTP_Trfase"/>
</dbReference>
<feature type="binding site" evidence="8">
    <location>
        <position position="24"/>
    </location>
    <ligand>
        <name>GTP</name>
        <dbReference type="ChEBI" id="CHEBI:37565"/>
    </ligand>
</feature>
<dbReference type="GO" id="GO:0005525">
    <property type="term" value="F:GTP binding"/>
    <property type="evidence" value="ECO:0007669"/>
    <property type="project" value="UniProtKB-UniRule"/>
</dbReference>
<evidence type="ECO:0000256" key="6">
    <source>
        <dbReference type="ARBA" id="ARBA00023134"/>
    </source>
</evidence>
<comment type="domain">
    <text evidence="8">The N-terminal domain determines nucleotide recognition and specific binding, while the C-terminal domain determines the specific binding to the target protein.</text>
</comment>
<dbReference type="GO" id="GO:0046872">
    <property type="term" value="F:metal ion binding"/>
    <property type="evidence" value="ECO:0007669"/>
    <property type="project" value="UniProtKB-KW"/>
</dbReference>
<dbReference type="Pfam" id="PF12804">
    <property type="entry name" value="NTP_transf_3"/>
    <property type="match status" value="1"/>
</dbReference>
<dbReference type="Gene3D" id="3.90.550.10">
    <property type="entry name" value="Spore Coat Polysaccharide Biosynthesis Protein SpsA, Chain A"/>
    <property type="match status" value="1"/>
</dbReference>
<keyword evidence="6 8" id="KW-0342">GTP-binding</keyword>
<dbReference type="InterPro" id="IPR029044">
    <property type="entry name" value="Nucleotide-diphossugar_trans"/>
</dbReference>
<reference evidence="11" key="2">
    <citation type="submission" date="2019-02" db="EMBL/GenBank/DDBJ databases">
        <title>Granulicella sibirica sp. nov., a psychrotolerant acidobacterium isolated from an organic soil layer in forested tundra, West Siberia.</title>
        <authorList>
            <person name="Oshkin I.Y."/>
            <person name="Kulichevskaya I.S."/>
            <person name="Rijpstra W.I.C."/>
            <person name="Sinninghe Damste J.S."/>
            <person name="Rakitin A.L."/>
            <person name="Ravin N.V."/>
            <person name="Dedysh S.N."/>
        </authorList>
    </citation>
    <scope>NUCLEOTIDE SEQUENCE [LARGE SCALE GENOMIC DNA]</scope>
    <source>
        <strain evidence="11">AF10</strain>
    </source>
</reference>
<comment type="caution">
    <text evidence="10">The sequence shown here is derived from an EMBL/GenBank/DDBJ whole genome shotgun (WGS) entry which is preliminary data.</text>
</comment>
<dbReference type="CDD" id="cd02503">
    <property type="entry name" value="MobA"/>
    <property type="match status" value="1"/>
</dbReference>